<dbReference type="EMBL" id="AFNH02000529">
    <property type="protein sequence ID" value="EZG67209.1"/>
    <property type="molecule type" value="Genomic_DNA"/>
</dbReference>
<dbReference type="AlphaFoldDB" id="A0A023B7B8"/>
<accession>A0A023B7B8</accession>
<name>A0A023B7B8_GRENI</name>
<evidence type="ECO:0000313" key="2">
    <source>
        <dbReference type="Proteomes" id="UP000019763"/>
    </source>
</evidence>
<keyword evidence="2" id="KW-1185">Reference proteome</keyword>
<sequence>MTPIEGDLRRRLERWDRRFRHLFSKKVSLPAPLEEEKLMQEGSDVDVKELSAKVHEITRTLKHRNAAIRRKISEEIKYVQHRENVQDRRMWNFVKSVFTKTNEAEESIPQETDPEFVPDVMKLQEREFRGPVHFLAFMSGPWITVTVTPREQSQEQQSSA</sequence>
<dbReference type="GeneID" id="22912583"/>
<dbReference type="RefSeq" id="XP_011130298.1">
    <property type="nucleotide sequence ID" value="XM_011131996.1"/>
</dbReference>
<reference evidence="1" key="1">
    <citation type="submission" date="2013-12" db="EMBL/GenBank/DDBJ databases">
        <authorList>
            <person name="Omoto C.K."/>
            <person name="Sibley D."/>
            <person name="Venepally P."/>
            <person name="Hadjithomas M."/>
            <person name="Karamycheva S."/>
            <person name="Brunk B."/>
            <person name="Roos D."/>
            <person name="Caler E."/>
            <person name="Lorenzi H."/>
        </authorList>
    </citation>
    <scope>NUCLEOTIDE SEQUENCE</scope>
</reference>
<gene>
    <name evidence="1" type="ORF">GNI_070480</name>
</gene>
<protein>
    <submittedName>
        <fullName evidence="1">Uncharacterized protein</fullName>
    </submittedName>
</protein>
<comment type="caution">
    <text evidence="1">The sequence shown here is derived from an EMBL/GenBank/DDBJ whole genome shotgun (WGS) entry which is preliminary data.</text>
</comment>
<dbReference type="VEuPathDB" id="CryptoDB:GNI_070480"/>
<organism evidence="1 2">
    <name type="scientific">Gregarina niphandrodes</name>
    <name type="common">Septate eugregarine</name>
    <dbReference type="NCBI Taxonomy" id="110365"/>
    <lineage>
        <taxon>Eukaryota</taxon>
        <taxon>Sar</taxon>
        <taxon>Alveolata</taxon>
        <taxon>Apicomplexa</taxon>
        <taxon>Conoidasida</taxon>
        <taxon>Gregarinasina</taxon>
        <taxon>Eugregarinorida</taxon>
        <taxon>Gregarinidae</taxon>
        <taxon>Gregarina</taxon>
    </lineage>
</organism>
<dbReference type="Proteomes" id="UP000019763">
    <property type="component" value="Unassembled WGS sequence"/>
</dbReference>
<proteinExistence type="predicted"/>
<evidence type="ECO:0000313" key="1">
    <source>
        <dbReference type="EMBL" id="EZG67209.1"/>
    </source>
</evidence>